<name>A0A2P2P3V5_RHIMU</name>
<sequence length="44" mass="4855">MCNELGSLFFALLCQGPLFFATQRLASSLASQILSTLLIYDLPF</sequence>
<organism evidence="1">
    <name type="scientific">Rhizophora mucronata</name>
    <name type="common">Asiatic mangrove</name>
    <dbReference type="NCBI Taxonomy" id="61149"/>
    <lineage>
        <taxon>Eukaryota</taxon>
        <taxon>Viridiplantae</taxon>
        <taxon>Streptophyta</taxon>
        <taxon>Embryophyta</taxon>
        <taxon>Tracheophyta</taxon>
        <taxon>Spermatophyta</taxon>
        <taxon>Magnoliopsida</taxon>
        <taxon>eudicotyledons</taxon>
        <taxon>Gunneridae</taxon>
        <taxon>Pentapetalae</taxon>
        <taxon>rosids</taxon>
        <taxon>fabids</taxon>
        <taxon>Malpighiales</taxon>
        <taxon>Rhizophoraceae</taxon>
        <taxon>Rhizophora</taxon>
    </lineage>
</organism>
<accession>A0A2P2P3V5</accession>
<dbReference type="AlphaFoldDB" id="A0A2P2P3V5"/>
<proteinExistence type="predicted"/>
<dbReference type="EMBL" id="GGEC01068923">
    <property type="protein sequence ID" value="MBX49407.1"/>
    <property type="molecule type" value="Transcribed_RNA"/>
</dbReference>
<evidence type="ECO:0000313" key="1">
    <source>
        <dbReference type="EMBL" id="MBX49407.1"/>
    </source>
</evidence>
<protein>
    <submittedName>
        <fullName evidence="1">Uncharacterized protein</fullName>
    </submittedName>
</protein>
<reference evidence="1" key="1">
    <citation type="submission" date="2018-02" db="EMBL/GenBank/DDBJ databases">
        <title>Rhizophora mucronata_Transcriptome.</title>
        <authorList>
            <person name="Meera S.P."/>
            <person name="Sreeshan A."/>
            <person name="Augustine A."/>
        </authorList>
    </citation>
    <scope>NUCLEOTIDE SEQUENCE</scope>
    <source>
        <tissue evidence="1">Leaf</tissue>
    </source>
</reference>